<sequence>MQTKELKVRVPVGWQLAKRQNTRIKSRPHHDGKGTGNVSKSNVNNAYRWLEIRRVNNENEADENDEEEDDDVEDEKKKEDEEEEEEENEEEEEGITRRDLGSRPTHTRARGTRVTQTAASESFCGRVVVAVVVAAVVVVVREQQTNNVTNPYNVLSISRVFFFLFYSACLNDENK</sequence>
<evidence type="ECO:0000313" key="3">
    <source>
        <dbReference type="EMBL" id="KAL2745992.1"/>
    </source>
</evidence>
<keyword evidence="2" id="KW-0812">Transmembrane</keyword>
<organism evidence="3 4">
    <name type="scientific">Vespula maculifrons</name>
    <name type="common">Eastern yellow jacket</name>
    <name type="synonym">Wasp</name>
    <dbReference type="NCBI Taxonomy" id="7453"/>
    <lineage>
        <taxon>Eukaryota</taxon>
        <taxon>Metazoa</taxon>
        <taxon>Ecdysozoa</taxon>
        <taxon>Arthropoda</taxon>
        <taxon>Hexapoda</taxon>
        <taxon>Insecta</taxon>
        <taxon>Pterygota</taxon>
        <taxon>Neoptera</taxon>
        <taxon>Endopterygota</taxon>
        <taxon>Hymenoptera</taxon>
        <taxon>Apocrita</taxon>
        <taxon>Aculeata</taxon>
        <taxon>Vespoidea</taxon>
        <taxon>Vespidae</taxon>
        <taxon>Vespinae</taxon>
        <taxon>Vespula</taxon>
    </lineage>
</organism>
<feature type="transmembrane region" description="Helical" evidence="2">
    <location>
        <begin position="152"/>
        <end position="170"/>
    </location>
</feature>
<keyword evidence="2" id="KW-0472">Membrane</keyword>
<feature type="region of interest" description="Disordered" evidence="1">
    <location>
        <begin position="1"/>
        <end position="116"/>
    </location>
</feature>
<feature type="compositionally biased region" description="Basic residues" evidence="1">
    <location>
        <begin position="20"/>
        <end position="30"/>
    </location>
</feature>
<keyword evidence="4" id="KW-1185">Reference proteome</keyword>
<feature type="compositionally biased region" description="Acidic residues" evidence="1">
    <location>
        <begin position="80"/>
        <end position="93"/>
    </location>
</feature>
<evidence type="ECO:0000256" key="2">
    <source>
        <dbReference type="SAM" id="Phobius"/>
    </source>
</evidence>
<comment type="caution">
    <text evidence="3">The sequence shown here is derived from an EMBL/GenBank/DDBJ whole genome shotgun (WGS) entry which is preliminary data.</text>
</comment>
<feature type="compositionally biased region" description="Acidic residues" evidence="1">
    <location>
        <begin position="59"/>
        <end position="73"/>
    </location>
</feature>
<gene>
    <name evidence="3" type="ORF">V1477_005910</name>
</gene>
<feature type="transmembrane region" description="Helical" evidence="2">
    <location>
        <begin position="123"/>
        <end position="140"/>
    </location>
</feature>
<dbReference type="AlphaFoldDB" id="A0ABD2CLL5"/>
<feature type="compositionally biased region" description="Polar residues" evidence="1">
    <location>
        <begin position="36"/>
        <end position="45"/>
    </location>
</feature>
<dbReference type="Gene3D" id="3.30.70.2850">
    <property type="match status" value="1"/>
</dbReference>
<dbReference type="EMBL" id="JAYRBN010000039">
    <property type="protein sequence ID" value="KAL2745992.1"/>
    <property type="molecule type" value="Genomic_DNA"/>
</dbReference>
<keyword evidence="2" id="KW-1133">Transmembrane helix</keyword>
<proteinExistence type="predicted"/>
<accession>A0ABD2CLL5</accession>
<name>A0ABD2CLL5_VESMC</name>
<evidence type="ECO:0000313" key="4">
    <source>
        <dbReference type="Proteomes" id="UP001607303"/>
    </source>
</evidence>
<dbReference type="Proteomes" id="UP001607303">
    <property type="component" value="Unassembled WGS sequence"/>
</dbReference>
<evidence type="ECO:0000256" key="1">
    <source>
        <dbReference type="SAM" id="MobiDB-lite"/>
    </source>
</evidence>
<reference evidence="3 4" key="1">
    <citation type="journal article" date="2024" name="Ann. Entomol. Soc. Am.">
        <title>Genomic analyses of the southern and eastern yellowjacket wasps (Hymenoptera: Vespidae) reveal evolutionary signatures of social life.</title>
        <authorList>
            <person name="Catto M.A."/>
            <person name="Caine P.B."/>
            <person name="Orr S.E."/>
            <person name="Hunt B.G."/>
            <person name="Goodisman M.A.D."/>
        </authorList>
    </citation>
    <scope>NUCLEOTIDE SEQUENCE [LARGE SCALE GENOMIC DNA]</scope>
    <source>
        <strain evidence="3">232</strain>
        <tissue evidence="3">Head and thorax</tissue>
    </source>
</reference>
<protein>
    <submittedName>
        <fullName evidence="3">Uncharacterized protein</fullName>
    </submittedName>
</protein>